<protein>
    <submittedName>
        <fullName evidence="2">HD_domain domain-containing protein</fullName>
    </submittedName>
</protein>
<dbReference type="AlphaFoldDB" id="A0A7E4UPM9"/>
<dbReference type="Proteomes" id="UP000492821">
    <property type="component" value="Unassembled WGS sequence"/>
</dbReference>
<keyword evidence="1" id="KW-1185">Reference proteome</keyword>
<sequence>MKHYKFALVKKVKIAVKEILEARWSRKQTTEDGFNLASRVGEKVAAISLEYIHESRDIAIGFLRQLMEKFIVNNKHLQCVA</sequence>
<organism evidence="1 2">
    <name type="scientific">Panagrellus redivivus</name>
    <name type="common">Microworm</name>
    <dbReference type="NCBI Taxonomy" id="6233"/>
    <lineage>
        <taxon>Eukaryota</taxon>
        <taxon>Metazoa</taxon>
        <taxon>Ecdysozoa</taxon>
        <taxon>Nematoda</taxon>
        <taxon>Chromadorea</taxon>
        <taxon>Rhabditida</taxon>
        <taxon>Tylenchina</taxon>
        <taxon>Panagrolaimomorpha</taxon>
        <taxon>Panagrolaimoidea</taxon>
        <taxon>Panagrolaimidae</taxon>
        <taxon>Panagrellus</taxon>
    </lineage>
</organism>
<evidence type="ECO:0000313" key="2">
    <source>
        <dbReference type="WBParaSite" id="Pan_g11304.t1"/>
    </source>
</evidence>
<name>A0A7E4UPM9_PANRE</name>
<dbReference type="WBParaSite" id="Pan_g11304.t1">
    <property type="protein sequence ID" value="Pan_g11304.t1"/>
    <property type="gene ID" value="Pan_g11304"/>
</dbReference>
<proteinExistence type="predicted"/>
<accession>A0A7E4UPM9</accession>
<evidence type="ECO:0000313" key="1">
    <source>
        <dbReference type="Proteomes" id="UP000492821"/>
    </source>
</evidence>
<reference evidence="2" key="2">
    <citation type="submission" date="2020-10" db="UniProtKB">
        <authorList>
            <consortium name="WormBaseParasite"/>
        </authorList>
    </citation>
    <scope>IDENTIFICATION</scope>
</reference>
<reference evidence="1" key="1">
    <citation type="journal article" date="2013" name="Genetics">
        <title>The draft genome and transcriptome of Panagrellus redivivus are shaped by the harsh demands of a free-living lifestyle.</title>
        <authorList>
            <person name="Srinivasan J."/>
            <person name="Dillman A.R."/>
            <person name="Macchietto M.G."/>
            <person name="Heikkinen L."/>
            <person name="Lakso M."/>
            <person name="Fracchia K.M."/>
            <person name="Antoshechkin I."/>
            <person name="Mortazavi A."/>
            <person name="Wong G."/>
            <person name="Sternberg P.W."/>
        </authorList>
    </citation>
    <scope>NUCLEOTIDE SEQUENCE [LARGE SCALE GENOMIC DNA]</scope>
    <source>
        <strain evidence="1">MT8872</strain>
    </source>
</reference>